<dbReference type="Proteomes" id="UP000323142">
    <property type="component" value="Unassembled WGS sequence"/>
</dbReference>
<dbReference type="EMBL" id="VUOA01000022">
    <property type="protein sequence ID" value="KAA2236877.1"/>
    <property type="molecule type" value="Genomic_DNA"/>
</dbReference>
<evidence type="ECO:0000313" key="3">
    <source>
        <dbReference type="Proteomes" id="UP000323142"/>
    </source>
</evidence>
<feature type="region of interest" description="Disordered" evidence="1">
    <location>
        <begin position="1"/>
        <end position="125"/>
    </location>
</feature>
<keyword evidence="3" id="KW-1185">Reference proteome</keyword>
<sequence>MANASKKTMGQGLQGKRDGSGAMTSESVADGLLGDNQVLSNRDKSQHSGERGLDSKFVQTEQRQDHAGNHEIPKSEMPADLVLGNSSGMSQPMSTTSGQDSSLESQQGPAGGLADPSGTISGVKK</sequence>
<accession>A0A5B2VFA9</accession>
<comment type="caution">
    <text evidence="2">The sequence shown here is derived from an EMBL/GenBank/DDBJ whole genome shotgun (WGS) entry which is preliminary data.</text>
</comment>
<dbReference type="AlphaFoldDB" id="A0A5B2VFA9"/>
<organism evidence="2 3">
    <name type="scientific">Salinarimonas soli</name>
    <dbReference type="NCBI Taxonomy" id="1638099"/>
    <lineage>
        <taxon>Bacteria</taxon>
        <taxon>Pseudomonadati</taxon>
        <taxon>Pseudomonadota</taxon>
        <taxon>Alphaproteobacteria</taxon>
        <taxon>Hyphomicrobiales</taxon>
        <taxon>Salinarimonadaceae</taxon>
        <taxon>Salinarimonas</taxon>
    </lineage>
</organism>
<proteinExistence type="predicted"/>
<reference evidence="2 3" key="1">
    <citation type="submission" date="2019-09" db="EMBL/GenBank/DDBJ databases">
        <title>Salinarimonas rosea gen. nov., sp. nov., a new member of the a-2 subgroup of the Proteobacteria.</title>
        <authorList>
            <person name="Liu J."/>
        </authorList>
    </citation>
    <scope>NUCLEOTIDE SEQUENCE [LARGE SCALE GENOMIC DNA]</scope>
    <source>
        <strain evidence="2 3">BN140002</strain>
    </source>
</reference>
<dbReference type="RefSeq" id="WP_149818111.1">
    <property type="nucleotide sequence ID" value="NZ_VUOA01000022.1"/>
</dbReference>
<reference evidence="2 3" key="2">
    <citation type="submission" date="2019-09" db="EMBL/GenBank/DDBJ databases">
        <authorList>
            <person name="Jin C."/>
        </authorList>
    </citation>
    <scope>NUCLEOTIDE SEQUENCE [LARGE SCALE GENOMIC DNA]</scope>
    <source>
        <strain evidence="2 3">BN140002</strain>
    </source>
</reference>
<feature type="compositionally biased region" description="Polar residues" evidence="1">
    <location>
        <begin position="84"/>
        <end position="108"/>
    </location>
</feature>
<evidence type="ECO:0000256" key="1">
    <source>
        <dbReference type="SAM" id="MobiDB-lite"/>
    </source>
</evidence>
<gene>
    <name evidence="2" type="ORF">F0L46_12870</name>
</gene>
<protein>
    <submittedName>
        <fullName evidence="2">Uncharacterized protein</fullName>
    </submittedName>
</protein>
<dbReference type="OrthoDB" id="8281596at2"/>
<evidence type="ECO:0000313" key="2">
    <source>
        <dbReference type="EMBL" id="KAA2236877.1"/>
    </source>
</evidence>
<feature type="compositionally biased region" description="Basic and acidic residues" evidence="1">
    <location>
        <begin position="62"/>
        <end position="74"/>
    </location>
</feature>
<name>A0A5B2VFA9_9HYPH</name>
<feature type="compositionally biased region" description="Basic and acidic residues" evidence="1">
    <location>
        <begin position="41"/>
        <end position="54"/>
    </location>
</feature>